<organism evidence="4 5">
    <name type="scientific">Parascedosporium putredinis</name>
    <dbReference type="NCBI Taxonomy" id="1442378"/>
    <lineage>
        <taxon>Eukaryota</taxon>
        <taxon>Fungi</taxon>
        <taxon>Dikarya</taxon>
        <taxon>Ascomycota</taxon>
        <taxon>Pezizomycotina</taxon>
        <taxon>Sordariomycetes</taxon>
        <taxon>Hypocreomycetidae</taxon>
        <taxon>Microascales</taxon>
        <taxon>Microascaceae</taxon>
        <taxon>Parascedosporium</taxon>
    </lineage>
</organism>
<dbReference type="InterPro" id="IPR043453">
    <property type="entry name" value="Slm1_PH"/>
</dbReference>
<evidence type="ECO:0000256" key="1">
    <source>
        <dbReference type="ARBA" id="ARBA00022553"/>
    </source>
</evidence>
<feature type="region of interest" description="Disordered" evidence="2">
    <location>
        <begin position="518"/>
        <end position="540"/>
    </location>
</feature>
<feature type="compositionally biased region" description="Polar residues" evidence="2">
    <location>
        <begin position="518"/>
        <end position="539"/>
    </location>
</feature>
<feature type="region of interest" description="Disordered" evidence="2">
    <location>
        <begin position="446"/>
        <end position="483"/>
    </location>
</feature>
<dbReference type="SUPFAM" id="SSF50729">
    <property type="entry name" value="PH domain-like"/>
    <property type="match status" value="1"/>
</dbReference>
<feature type="region of interest" description="Disordered" evidence="2">
    <location>
        <begin position="580"/>
        <end position="637"/>
    </location>
</feature>
<name>A0A9P1MAM6_9PEZI</name>
<feature type="region of interest" description="Disordered" evidence="2">
    <location>
        <begin position="698"/>
        <end position="744"/>
    </location>
</feature>
<feature type="region of interest" description="Disordered" evidence="2">
    <location>
        <begin position="1"/>
        <end position="56"/>
    </location>
</feature>
<dbReference type="CDD" id="cd13311">
    <property type="entry name" value="PH_Slm1"/>
    <property type="match status" value="1"/>
</dbReference>
<feature type="region of interest" description="Disordered" evidence="2">
    <location>
        <begin position="645"/>
        <end position="664"/>
    </location>
</feature>
<feature type="domain" description="PH" evidence="3">
    <location>
        <begin position="341"/>
        <end position="444"/>
    </location>
</feature>
<dbReference type="OrthoDB" id="5598057at2759"/>
<reference evidence="4" key="1">
    <citation type="submission" date="2022-11" db="EMBL/GenBank/DDBJ databases">
        <authorList>
            <person name="Scott C."/>
            <person name="Bruce N."/>
        </authorList>
    </citation>
    <scope>NUCLEOTIDE SEQUENCE</scope>
</reference>
<dbReference type="SMART" id="SM00233">
    <property type="entry name" value="PH"/>
    <property type="match status" value="1"/>
</dbReference>
<feature type="compositionally biased region" description="Polar residues" evidence="2">
    <location>
        <begin position="726"/>
        <end position="739"/>
    </location>
</feature>
<dbReference type="Gene3D" id="1.20.1270.60">
    <property type="entry name" value="Arfaptin homology (AH) domain/BAR domain"/>
    <property type="match status" value="1"/>
</dbReference>
<feature type="compositionally biased region" description="Polar residues" evidence="2">
    <location>
        <begin position="1"/>
        <end position="15"/>
    </location>
</feature>
<protein>
    <recommendedName>
        <fullName evidence="3">PH domain-containing protein</fullName>
    </recommendedName>
</protein>
<dbReference type="InterPro" id="IPR046868">
    <property type="entry name" value="BAR_4"/>
</dbReference>
<dbReference type="PANTHER" id="PTHR31941">
    <property type="entry name" value="CYTOSKELETAL SIGNALING PROTEIN SLM1"/>
    <property type="match status" value="1"/>
</dbReference>
<feature type="compositionally biased region" description="Basic and acidic residues" evidence="2">
    <location>
        <begin position="800"/>
        <end position="809"/>
    </location>
</feature>
<evidence type="ECO:0000313" key="5">
    <source>
        <dbReference type="Proteomes" id="UP000838763"/>
    </source>
</evidence>
<evidence type="ECO:0000259" key="3">
    <source>
        <dbReference type="PROSITE" id="PS50003"/>
    </source>
</evidence>
<feature type="region of interest" description="Disordered" evidence="2">
    <location>
        <begin position="777"/>
        <end position="809"/>
    </location>
</feature>
<proteinExistence type="predicted"/>
<accession>A0A9P1MAM6</accession>
<dbReference type="Proteomes" id="UP000838763">
    <property type="component" value="Unassembled WGS sequence"/>
</dbReference>
<keyword evidence="1" id="KW-0597">Phosphoprotein</keyword>
<dbReference type="EMBL" id="CALLCH030000012">
    <property type="protein sequence ID" value="CAI4214612.1"/>
    <property type="molecule type" value="Genomic_DNA"/>
</dbReference>
<dbReference type="InterPro" id="IPR027267">
    <property type="entry name" value="AH/BAR_dom_sf"/>
</dbReference>
<feature type="compositionally biased region" description="Low complexity" evidence="2">
    <location>
        <begin position="451"/>
        <end position="467"/>
    </location>
</feature>
<feature type="compositionally biased region" description="Polar residues" evidence="2">
    <location>
        <begin position="647"/>
        <end position="664"/>
    </location>
</feature>
<comment type="caution">
    <text evidence="4">The sequence shown here is derived from an EMBL/GenBank/DDBJ whole genome shotgun (WGS) entry which is preliminary data.</text>
</comment>
<dbReference type="InterPro" id="IPR046869">
    <property type="entry name" value="SLM1/RGC1-like_PH"/>
</dbReference>
<dbReference type="InterPro" id="IPR011993">
    <property type="entry name" value="PH-like_dom_sf"/>
</dbReference>
<dbReference type="PROSITE" id="PS50003">
    <property type="entry name" value="PH_DOMAIN"/>
    <property type="match status" value="1"/>
</dbReference>
<keyword evidence="5" id="KW-1185">Reference proteome</keyword>
<gene>
    <name evidence="4" type="ORF">PPNO1_LOCUS4342</name>
</gene>
<evidence type="ECO:0000313" key="4">
    <source>
        <dbReference type="EMBL" id="CAI4214612.1"/>
    </source>
</evidence>
<evidence type="ECO:0000256" key="2">
    <source>
        <dbReference type="SAM" id="MobiDB-lite"/>
    </source>
</evidence>
<dbReference type="Pfam" id="PF20399">
    <property type="entry name" value="PH_20"/>
    <property type="match status" value="1"/>
</dbReference>
<feature type="compositionally biased region" description="Low complexity" evidence="2">
    <location>
        <begin position="788"/>
        <end position="799"/>
    </location>
</feature>
<dbReference type="Pfam" id="PF20400">
    <property type="entry name" value="BAR_4"/>
    <property type="match status" value="1"/>
</dbReference>
<dbReference type="Gene3D" id="2.30.29.30">
    <property type="entry name" value="Pleckstrin-homology domain (PH domain)/Phosphotyrosine-binding domain (PTB)"/>
    <property type="match status" value="1"/>
</dbReference>
<dbReference type="PANTHER" id="PTHR31941:SF16">
    <property type="entry name" value="PHOSPHATIDYLINOSITOL 4,5-BISPHOSPHATE-BINDING PROTEIN SLM1-RELATED"/>
    <property type="match status" value="1"/>
</dbReference>
<sequence length="839" mass="90478">MRRSNSFVASTSDNAQLARGNTLRKKASLRRSGSLGRSSSRRSMRAGSVRSLALQPETDPDQLHSALYCPVPTSGSPTEALATRFQAWRKLLKDLIAYFREIQTHYELRAKNAIKLANAANGLGQHPSFLASGGLSDAVQIIHKYNRSTIQDAQRAQEIEADVILALTGLRADLQQKIKEIKNLSGDFKNTVDKEMDGTRRAVKSLQDVLGRTELDTSMTTGKQDPYLLRLAVDRQVDRQIDEENYLHQAYLNLETSGRDLESIVVGEIQKAYNAYASILRREGDSAFGAIEELHLGPIDMPKDHEWEQFMRKNDEFVNPAVAVRSPENIHYPGRDHPACQEIRAGLLERKSKYLRSYTAGWYVLSPTHLHEFKSADKGQAPLMSLYLPEQKLGSHSKAGTSSQKFILKGRQTGGVHRGHTWVFRAESYDTMMAWYDDIRALTEGGGQAAGGATRSISRASRVSTSSDAGVVDEEDEEPFSAGSQVEMNTIANRQAAQDRRPQAGGRFPSDLQVNAQRGLGTSRSPSTASSNVANSRGRSSIVANGGIPAGGIVAAGALDGSNRGEQSFEEAQHFHNQTYGATPETPMEQAHSHAAKAQREAARDGVNPRAPKPGGTPGYQGTSTPGYQDGNRPQAPTAQVFAAQMQGPTGQSTPATPGQGYNAQDQNQALAHQAYNPREAYGTQSYSSQDLGLAAATQNAPTPQTFSSPPRHRKPMARHGPESEIVSQGPFSHGSNTPNGAAVNGSAVASGAASYLGKPSAGGPVNGIAQGADMEATRSLADREDTVTASVAEAAAPARSEERSEWVETRRTLSDYHVPGQYPRSATNVHITSNGSAI</sequence>
<dbReference type="InterPro" id="IPR001849">
    <property type="entry name" value="PH_domain"/>
</dbReference>
<dbReference type="AlphaFoldDB" id="A0A9P1MAM6"/>